<name>A0ABQ2KZG7_9BACL</name>
<keyword evidence="3" id="KW-1185">Reference proteome</keyword>
<comment type="similarity">
    <text evidence="1">Belongs to the asp23 family.</text>
</comment>
<sequence>MKIETGHGIISITEKALQKIVAGAIAETEGVALTANESASLPERLRAAGRNGRIALRMGEAGLEIELRIDVRFGMRIQEVCRKLRDNVRLSVEKLAGLPVHVIEVAVEGLSGTRADRVGGAFSV</sequence>
<dbReference type="Proteomes" id="UP000606653">
    <property type="component" value="Unassembled WGS sequence"/>
</dbReference>
<organism evidence="2 3">
    <name type="scientific">Saccharibacillus kuerlensis</name>
    <dbReference type="NCBI Taxonomy" id="459527"/>
    <lineage>
        <taxon>Bacteria</taxon>
        <taxon>Bacillati</taxon>
        <taxon>Bacillota</taxon>
        <taxon>Bacilli</taxon>
        <taxon>Bacillales</taxon>
        <taxon>Paenibacillaceae</taxon>
        <taxon>Saccharibacillus</taxon>
    </lineage>
</organism>
<comment type="caution">
    <text evidence="2">The sequence shown here is derived from an EMBL/GenBank/DDBJ whole genome shotgun (WGS) entry which is preliminary data.</text>
</comment>
<evidence type="ECO:0000313" key="2">
    <source>
        <dbReference type="EMBL" id="GGN97879.1"/>
    </source>
</evidence>
<evidence type="ECO:0000313" key="3">
    <source>
        <dbReference type="Proteomes" id="UP000606653"/>
    </source>
</evidence>
<protein>
    <recommendedName>
        <fullName evidence="4">Asp23/Gls24 family envelope stress response protein</fullName>
    </recommendedName>
</protein>
<dbReference type="PANTHER" id="PTHR34297">
    <property type="entry name" value="HYPOTHETICAL CYTOSOLIC PROTEIN-RELATED"/>
    <property type="match status" value="1"/>
</dbReference>
<dbReference type="EMBL" id="BMLN01000004">
    <property type="protein sequence ID" value="GGN97879.1"/>
    <property type="molecule type" value="Genomic_DNA"/>
</dbReference>
<reference evidence="3" key="1">
    <citation type="journal article" date="2019" name="Int. J. Syst. Evol. Microbiol.">
        <title>The Global Catalogue of Microorganisms (GCM) 10K type strain sequencing project: providing services to taxonomists for standard genome sequencing and annotation.</title>
        <authorList>
            <consortium name="The Broad Institute Genomics Platform"/>
            <consortium name="The Broad Institute Genome Sequencing Center for Infectious Disease"/>
            <person name="Wu L."/>
            <person name="Ma J."/>
        </authorList>
    </citation>
    <scope>NUCLEOTIDE SEQUENCE [LARGE SCALE GENOMIC DNA]</scope>
    <source>
        <strain evidence="3">CGMCC 1.6964</strain>
    </source>
</reference>
<gene>
    <name evidence="2" type="ORF">GCM10010969_16250</name>
</gene>
<dbReference type="RefSeq" id="WP_018977156.1">
    <property type="nucleotide sequence ID" value="NZ_BMLN01000004.1"/>
</dbReference>
<evidence type="ECO:0008006" key="4">
    <source>
        <dbReference type="Google" id="ProtNLM"/>
    </source>
</evidence>
<evidence type="ECO:0000256" key="1">
    <source>
        <dbReference type="ARBA" id="ARBA00005721"/>
    </source>
</evidence>
<dbReference type="Pfam" id="PF03780">
    <property type="entry name" value="Asp23"/>
    <property type="match status" value="1"/>
</dbReference>
<proteinExistence type="inferred from homology"/>
<accession>A0ABQ2KZG7</accession>
<dbReference type="InterPro" id="IPR005531">
    <property type="entry name" value="Asp23"/>
</dbReference>